<evidence type="ECO:0000313" key="13">
    <source>
        <dbReference type="Proteomes" id="UP000001351"/>
    </source>
</evidence>
<dbReference type="OrthoDB" id="9765339at2"/>
<dbReference type="InterPro" id="IPR013786">
    <property type="entry name" value="AcylCoA_DH/ox_N"/>
</dbReference>
<dbReference type="PROSITE" id="PS00073">
    <property type="entry name" value="ACYL_COA_DH_2"/>
    <property type="match status" value="1"/>
</dbReference>
<dbReference type="Gene3D" id="1.10.540.10">
    <property type="entry name" value="Acyl-CoA dehydrogenase/oxidase, N-terminal domain"/>
    <property type="match status" value="1"/>
</dbReference>
<keyword evidence="13" id="KW-1185">Reference proteome</keyword>
<dbReference type="eggNOG" id="COG1960">
    <property type="taxonomic scope" value="Bacteria"/>
</dbReference>
<dbReference type="InterPro" id="IPR006091">
    <property type="entry name" value="Acyl-CoA_Oxase/DH_mid-dom"/>
</dbReference>
<accession>E3FTY6</accession>
<evidence type="ECO:0000256" key="6">
    <source>
        <dbReference type="ARBA" id="ARBA00066362"/>
    </source>
</evidence>
<evidence type="ECO:0000259" key="10">
    <source>
        <dbReference type="Pfam" id="PF02770"/>
    </source>
</evidence>
<dbReference type="FunFam" id="1.20.140.10:FF:000004">
    <property type="entry name" value="Acyl-CoA dehydrogenase FadE25"/>
    <property type="match status" value="1"/>
</dbReference>
<feature type="domain" description="Acyl-CoA dehydrogenase/oxidase C-terminal" evidence="9">
    <location>
        <begin position="228"/>
        <end position="375"/>
    </location>
</feature>
<evidence type="ECO:0000259" key="9">
    <source>
        <dbReference type="Pfam" id="PF00441"/>
    </source>
</evidence>
<evidence type="ECO:0000256" key="5">
    <source>
        <dbReference type="ARBA" id="ARBA00023002"/>
    </source>
</evidence>
<dbReference type="InterPro" id="IPR009075">
    <property type="entry name" value="AcylCo_DH/oxidase_C"/>
</dbReference>
<feature type="domain" description="Acyl-CoA oxidase/dehydrogenase middle" evidence="10">
    <location>
        <begin position="122"/>
        <end position="216"/>
    </location>
</feature>
<dbReference type="GO" id="GO:0003995">
    <property type="term" value="F:acyl-CoA dehydrogenase activity"/>
    <property type="evidence" value="ECO:0007669"/>
    <property type="project" value="InterPro"/>
</dbReference>
<dbReference type="KEGG" id="sur:STAUR_4346"/>
<organism evidence="12 13">
    <name type="scientific">Stigmatella aurantiaca (strain DW4/3-1)</name>
    <dbReference type="NCBI Taxonomy" id="378806"/>
    <lineage>
        <taxon>Bacteria</taxon>
        <taxon>Pseudomonadati</taxon>
        <taxon>Myxococcota</taxon>
        <taxon>Myxococcia</taxon>
        <taxon>Myxococcales</taxon>
        <taxon>Cystobacterineae</taxon>
        <taxon>Archangiaceae</taxon>
        <taxon>Stigmatella</taxon>
    </lineage>
</organism>
<evidence type="ECO:0000256" key="2">
    <source>
        <dbReference type="ARBA" id="ARBA00009347"/>
    </source>
</evidence>
<dbReference type="SUPFAM" id="SSF47203">
    <property type="entry name" value="Acyl-CoA dehydrogenase C-terminal domain-like"/>
    <property type="match status" value="1"/>
</dbReference>
<keyword evidence="3 8" id="KW-0285">Flavoprotein</keyword>
<dbReference type="Gene3D" id="1.20.140.10">
    <property type="entry name" value="Butyryl-CoA Dehydrogenase, subunit A, domain 3"/>
    <property type="match status" value="1"/>
</dbReference>
<dbReference type="HOGENOM" id="CLU_018204_0_2_7"/>
<evidence type="ECO:0000256" key="8">
    <source>
        <dbReference type="RuleBase" id="RU362125"/>
    </source>
</evidence>
<dbReference type="InterPro" id="IPR037069">
    <property type="entry name" value="AcylCoA_DH/ox_N_sf"/>
</dbReference>
<reference evidence="12 13" key="1">
    <citation type="journal article" date="2011" name="Mol. Biol. Evol.">
        <title>Comparative genomic analysis of fruiting body formation in Myxococcales.</title>
        <authorList>
            <person name="Huntley S."/>
            <person name="Hamann N."/>
            <person name="Wegener-Feldbrugge S."/>
            <person name="Treuner-Lange A."/>
            <person name="Kube M."/>
            <person name="Reinhardt R."/>
            <person name="Klages S."/>
            <person name="Muller R."/>
            <person name="Ronning C.M."/>
            <person name="Nierman W.C."/>
            <person name="Sogaard-Andersen L."/>
        </authorList>
    </citation>
    <scope>NUCLEOTIDE SEQUENCE [LARGE SCALE GENOMIC DNA]</scope>
    <source>
        <strain evidence="12 13">DW4/3-1</strain>
    </source>
</reference>
<dbReference type="Gene3D" id="2.40.110.10">
    <property type="entry name" value="Butyryl-CoA Dehydrogenase, subunit A, domain 2"/>
    <property type="match status" value="1"/>
</dbReference>
<dbReference type="PIRSF" id="PIRSF016578">
    <property type="entry name" value="HsaA"/>
    <property type="match status" value="1"/>
</dbReference>
<dbReference type="AlphaFoldDB" id="E3FTY6"/>
<keyword evidence="4 8" id="KW-0274">FAD</keyword>
<dbReference type="SUPFAM" id="SSF56645">
    <property type="entry name" value="Acyl-CoA dehydrogenase NM domain-like"/>
    <property type="match status" value="1"/>
</dbReference>
<evidence type="ECO:0000256" key="3">
    <source>
        <dbReference type="ARBA" id="ARBA00022630"/>
    </source>
</evidence>
<dbReference type="GO" id="GO:0050660">
    <property type="term" value="F:flavin adenine dinucleotide binding"/>
    <property type="evidence" value="ECO:0007669"/>
    <property type="project" value="InterPro"/>
</dbReference>
<dbReference type="Pfam" id="PF02771">
    <property type="entry name" value="Acyl-CoA_dh_N"/>
    <property type="match status" value="1"/>
</dbReference>
<dbReference type="PROSITE" id="PS00072">
    <property type="entry name" value="ACYL_COA_DH_1"/>
    <property type="match status" value="1"/>
</dbReference>
<proteinExistence type="inferred from homology"/>
<dbReference type="FunFam" id="2.40.110.10:FF:000001">
    <property type="entry name" value="Acyl-CoA dehydrogenase, mitochondrial"/>
    <property type="match status" value="1"/>
</dbReference>
<evidence type="ECO:0000256" key="1">
    <source>
        <dbReference type="ARBA" id="ARBA00001974"/>
    </source>
</evidence>
<feature type="domain" description="Acyl-CoA dehydrogenase/oxidase N-terminal" evidence="11">
    <location>
        <begin position="6"/>
        <end position="117"/>
    </location>
</feature>
<dbReference type="InterPro" id="IPR009100">
    <property type="entry name" value="AcylCoA_DH/oxidase_NM_dom_sf"/>
</dbReference>
<evidence type="ECO:0000313" key="12">
    <source>
        <dbReference type="EMBL" id="ADO72126.1"/>
    </source>
</evidence>
<keyword evidence="5 8" id="KW-0560">Oxidoreductase</keyword>
<comment type="cofactor">
    <cofactor evidence="1 8">
        <name>FAD</name>
        <dbReference type="ChEBI" id="CHEBI:57692"/>
    </cofactor>
</comment>
<dbReference type="Pfam" id="PF02770">
    <property type="entry name" value="Acyl-CoA_dh_M"/>
    <property type="match status" value="1"/>
</dbReference>
<evidence type="ECO:0000256" key="7">
    <source>
        <dbReference type="ARBA" id="ARBA00072305"/>
    </source>
</evidence>
<dbReference type="EC" id="1.3.8.10" evidence="6"/>
<dbReference type="InterPro" id="IPR006089">
    <property type="entry name" value="Acyl-CoA_DH_CS"/>
</dbReference>
<dbReference type="Proteomes" id="UP000001351">
    <property type="component" value="Chromosome"/>
</dbReference>
<evidence type="ECO:0000259" key="11">
    <source>
        <dbReference type="Pfam" id="PF02771"/>
    </source>
</evidence>
<dbReference type="InterPro" id="IPR046373">
    <property type="entry name" value="Acyl-CoA_Oxase/DH_mid-dom_sf"/>
</dbReference>
<dbReference type="PANTHER" id="PTHR43884">
    <property type="entry name" value="ACYL-COA DEHYDROGENASE"/>
    <property type="match status" value="1"/>
</dbReference>
<comment type="similarity">
    <text evidence="2 8">Belongs to the acyl-CoA dehydrogenase family.</text>
</comment>
<evidence type="ECO:0000256" key="4">
    <source>
        <dbReference type="ARBA" id="ARBA00022827"/>
    </source>
</evidence>
<dbReference type="PANTHER" id="PTHR43884:SF12">
    <property type="entry name" value="ISOVALERYL-COA DEHYDROGENASE, MITOCHONDRIAL-RELATED"/>
    <property type="match status" value="1"/>
</dbReference>
<dbReference type="STRING" id="378806.STAUR_4346"/>
<dbReference type="RefSeq" id="WP_013376192.1">
    <property type="nucleotide sequence ID" value="NC_014623.1"/>
</dbReference>
<dbReference type="EMBL" id="CP002271">
    <property type="protein sequence ID" value="ADO72126.1"/>
    <property type="molecule type" value="Genomic_DNA"/>
</dbReference>
<gene>
    <name evidence="12" type="ordered locus">STAUR_4346</name>
</gene>
<dbReference type="Pfam" id="PF00441">
    <property type="entry name" value="Acyl-CoA_dh_1"/>
    <property type="match status" value="1"/>
</dbReference>
<dbReference type="InterPro" id="IPR036250">
    <property type="entry name" value="AcylCo_DH-like_C"/>
</dbReference>
<dbReference type="FunFam" id="1.10.540.10:FF:000002">
    <property type="entry name" value="Acyl-CoA dehydrogenase FadE19"/>
    <property type="match status" value="1"/>
</dbReference>
<protein>
    <recommendedName>
        <fullName evidence="7">Cyclohex-1-ene-1-carbonyl-CoA dehydrogenase</fullName>
        <ecNumber evidence="6">1.3.8.10</ecNumber>
    </recommendedName>
</protein>
<sequence length="382" mass="41242">MNLELTETQTLIRDTARKVAREKVEPQARAADREERFSPALFKELAEVGLMGVNLPARYGGSEAGVVAYALAVMELSAACASTSVAMAVTNMCGELINTFGTEAQREKFLPRLTSGEAVVGSFALSEAHAGSDPGALRTTAVRQGDQWVLNGSKQWITSGAYAGVMVVWARTSGTGNKGLSAFIVEGGTKGLHVGKHEDKMGLRGSNTVSLTFEDCHIPADQILGKEGEGFKLAMVALDGGRIGIASQACGVARAALEAAVRYTKDRHAFNQPVSEFQGPRFMMADMKVQIAAAELLTFRAATLKEKGQPFTREASMAKLFASEMANRVCDKAVQLHGGYGYIDEFPVERYYRDARVQTIYEGTSEVQRMVIARETFKLFGS</sequence>
<name>E3FTY6_STIAD</name>